<dbReference type="VEuPathDB" id="AmoebaDB:ACA1_282680"/>
<protein>
    <recommendedName>
        <fullName evidence="4">F-box domain-containing protein</fullName>
    </recommendedName>
</protein>
<evidence type="ECO:0008006" key="4">
    <source>
        <dbReference type="Google" id="ProtNLM"/>
    </source>
</evidence>
<reference evidence="2 3" key="1">
    <citation type="journal article" date="2013" name="Genome Biol.">
        <title>Genome of Acanthamoeba castellanii highlights extensive lateral gene transfer and early evolution of tyrosine kinase signaling.</title>
        <authorList>
            <person name="Clarke M."/>
            <person name="Lohan A.J."/>
            <person name="Liu B."/>
            <person name="Lagkouvardos I."/>
            <person name="Roy S."/>
            <person name="Zafar N."/>
            <person name="Bertelli C."/>
            <person name="Schilde C."/>
            <person name="Kianianmomeni A."/>
            <person name="Burglin T.R."/>
            <person name="Frech C."/>
            <person name="Turcotte B."/>
            <person name="Kopec K.O."/>
            <person name="Synnott J.M."/>
            <person name="Choo C."/>
            <person name="Paponov I."/>
            <person name="Finkler A."/>
            <person name="Soon Heng Tan C."/>
            <person name="Hutchins A.P."/>
            <person name="Weinmeier T."/>
            <person name="Rattei T."/>
            <person name="Chu J.S."/>
            <person name="Gimenez G."/>
            <person name="Irimia M."/>
            <person name="Rigden D.J."/>
            <person name="Fitzpatrick D.A."/>
            <person name="Lorenzo-Morales J."/>
            <person name="Bateman A."/>
            <person name="Chiu C.H."/>
            <person name="Tang P."/>
            <person name="Hegemann P."/>
            <person name="Fromm H."/>
            <person name="Raoult D."/>
            <person name="Greub G."/>
            <person name="Miranda-Saavedra D."/>
            <person name="Chen N."/>
            <person name="Nash P."/>
            <person name="Ginger M.L."/>
            <person name="Horn M."/>
            <person name="Schaap P."/>
            <person name="Caler L."/>
            <person name="Loftus B."/>
        </authorList>
    </citation>
    <scope>NUCLEOTIDE SEQUENCE [LARGE SCALE GENOMIC DNA]</scope>
    <source>
        <strain evidence="2 3">Neff</strain>
    </source>
</reference>
<sequence>MEDMNCGASAPYEDHENEEVDERASGTYDLPVELWMHILGFVARQQRNPEGQVCIFASLSSVLLASRFWRKLGLASVGAYILPPTKPKKLIRRCLPFIFASCPNLKELCLQRVKERITSRV</sequence>
<keyword evidence="3" id="KW-1185">Reference proteome</keyword>
<dbReference type="Proteomes" id="UP000011083">
    <property type="component" value="Unassembled WGS sequence"/>
</dbReference>
<name>L8H7A4_ACACF</name>
<dbReference type="KEGG" id="acan:ACA1_282680"/>
<dbReference type="AlphaFoldDB" id="L8H7A4"/>
<feature type="region of interest" description="Disordered" evidence="1">
    <location>
        <begin position="1"/>
        <end position="22"/>
    </location>
</feature>
<dbReference type="RefSeq" id="XP_004344835.1">
    <property type="nucleotide sequence ID" value="XM_004344785.1"/>
</dbReference>
<proteinExistence type="predicted"/>
<evidence type="ECO:0000256" key="1">
    <source>
        <dbReference type="SAM" id="MobiDB-lite"/>
    </source>
</evidence>
<evidence type="ECO:0000313" key="2">
    <source>
        <dbReference type="EMBL" id="ELR21092.1"/>
    </source>
</evidence>
<evidence type="ECO:0000313" key="3">
    <source>
        <dbReference type="Proteomes" id="UP000011083"/>
    </source>
</evidence>
<dbReference type="GeneID" id="14921969"/>
<gene>
    <name evidence="2" type="ORF">ACA1_282680</name>
</gene>
<accession>L8H7A4</accession>
<dbReference type="EMBL" id="KB007908">
    <property type="protein sequence ID" value="ELR21092.1"/>
    <property type="molecule type" value="Genomic_DNA"/>
</dbReference>
<organism evidence="2 3">
    <name type="scientific">Acanthamoeba castellanii (strain ATCC 30010 / Neff)</name>
    <dbReference type="NCBI Taxonomy" id="1257118"/>
    <lineage>
        <taxon>Eukaryota</taxon>
        <taxon>Amoebozoa</taxon>
        <taxon>Discosea</taxon>
        <taxon>Longamoebia</taxon>
        <taxon>Centramoebida</taxon>
        <taxon>Acanthamoebidae</taxon>
        <taxon>Acanthamoeba</taxon>
    </lineage>
</organism>